<keyword evidence="1" id="KW-0812">Transmembrane</keyword>
<gene>
    <name evidence="3" type="ORF">DFQ01_109118</name>
</gene>
<reference evidence="3 4" key="1">
    <citation type="submission" date="2018-05" db="EMBL/GenBank/DDBJ databases">
        <title>Genomic Encyclopedia of Type Strains, Phase III (KMG-III): the genomes of soil and plant-associated and newly described type strains.</title>
        <authorList>
            <person name="Whitman W."/>
        </authorList>
    </citation>
    <scope>NUCLEOTIDE SEQUENCE [LARGE SCALE GENOMIC DNA]</scope>
    <source>
        <strain evidence="3 4">CECT 5696</strain>
    </source>
</reference>
<dbReference type="Proteomes" id="UP000246635">
    <property type="component" value="Unassembled WGS sequence"/>
</dbReference>
<feature type="transmembrane region" description="Helical" evidence="1">
    <location>
        <begin position="29"/>
        <end position="49"/>
    </location>
</feature>
<proteinExistence type="predicted"/>
<dbReference type="EMBL" id="QGTQ01000009">
    <property type="protein sequence ID" value="PWW02493.1"/>
    <property type="molecule type" value="Genomic_DNA"/>
</dbReference>
<name>A0A2V2YSY7_9BACL</name>
<sequence length="74" mass="8370">MMKKLANLGMEMGARWNARAARFRKSEEGLGTVEIILIVAVIVTVVLIFREQLSTLVKKLFNSADTETQRVFTQ</sequence>
<evidence type="ECO:0000259" key="2">
    <source>
        <dbReference type="Pfam" id="PF16982"/>
    </source>
</evidence>
<organism evidence="3 4">
    <name type="scientific">Paenibacillus cellulosilyticus</name>
    <dbReference type="NCBI Taxonomy" id="375489"/>
    <lineage>
        <taxon>Bacteria</taxon>
        <taxon>Bacillati</taxon>
        <taxon>Bacillota</taxon>
        <taxon>Bacilli</taxon>
        <taxon>Bacillales</taxon>
        <taxon>Paenibacillaceae</taxon>
        <taxon>Paenibacillus</taxon>
    </lineage>
</organism>
<evidence type="ECO:0000313" key="4">
    <source>
        <dbReference type="Proteomes" id="UP000246635"/>
    </source>
</evidence>
<comment type="caution">
    <text evidence="3">The sequence shown here is derived from an EMBL/GenBank/DDBJ whole genome shotgun (WGS) entry which is preliminary data.</text>
</comment>
<feature type="domain" description="Putative Flagellin Flp1-like" evidence="2">
    <location>
        <begin position="22"/>
        <end position="68"/>
    </location>
</feature>
<accession>A0A2V2YSY7</accession>
<keyword evidence="3" id="KW-0282">Flagellum</keyword>
<dbReference type="AlphaFoldDB" id="A0A2V2YSY7"/>
<protein>
    <submittedName>
        <fullName evidence="3">Putative flagellin with Flp1-like domain</fullName>
    </submittedName>
</protein>
<dbReference type="InterPro" id="IPR031564">
    <property type="entry name" value="Flp1-like"/>
</dbReference>
<keyword evidence="4" id="KW-1185">Reference proteome</keyword>
<evidence type="ECO:0000313" key="3">
    <source>
        <dbReference type="EMBL" id="PWW02493.1"/>
    </source>
</evidence>
<keyword evidence="1" id="KW-0472">Membrane</keyword>
<keyword evidence="1" id="KW-1133">Transmembrane helix</keyword>
<keyword evidence="3" id="KW-0966">Cell projection</keyword>
<dbReference type="RefSeq" id="WP_245946678.1">
    <property type="nucleotide sequence ID" value="NZ_CP054613.1"/>
</dbReference>
<dbReference type="Pfam" id="PF16982">
    <property type="entry name" value="Flp1_like"/>
    <property type="match status" value="1"/>
</dbReference>
<evidence type="ECO:0000256" key="1">
    <source>
        <dbReference type="SAM" id="Phobius"/>
    </source>
</evidence>
<keyword evidence="3" id="KW-0969">Cilium</keyword>